<comment type="caution">
    <text evidence="2">The sequence shown here is derived from an EMBL/GenBank/DDBJ whole genome shotgun (WGS) entry which is preliminary data.</text>
</comment>
<gene>
    <name evidence="2" type="ORF">AAFF_G00301490</name>
</gene>
<feature type="region of interest" description="Disordered" evidence="1">
    <location>
        <begin position="1"/>
        <end position="58"/>
    </location>
</feature>
<sequence>MGGRERHSQLPLGRRRGSTRASHRPLQDPPLQELLSRSPSRPGGAGESRTAGADEESCRHVISRCIRPRFPPSCGETAGRPLHHITFMAPFPFFVLKKRGPVGKRGRGEDSTK</sequence>
<organism evidence="2 3">
    <name type="scientific">Aldrovandia affinis</name>
    <dbReference type="NCBI Taxonomy" id="143900"/>
    <lineage>
        <taxon>Eukaryota</taxon>
        <taxon>Metazoa</taxon>
        <taxon>Chordata</taxon>
        <taxon>Craniata</taxon>
        <taxon>Vertebrata</taxon>
        <taxon>Euteleostomi</taxon>
        <taxon>Actinopterygii</taxon>
        <taxon>Neopterygii</taxon>
        <taxon>Teleostei</taxon>
        <taxon>Notacanthiformes</taxon>
        <taxon>Halosauridae</taxon>
        <taxon>Aldrovandia</taxon>
    </lineage>
</organism>
<name>A0AAD7WRQ3_9TELE</name>
<protein>
    <submittedName>
        <fullName evidence="2">Uncharacterized protein</fullName>
    </submittedName>
</protein>
<keyword evidence="3" id="KW-1185">Reference proteome</keyword>
<evidence type="ECO:0000256" key="1">
    <source>
        <dbReference type="SAM" id="MobiDB-lite"/>
    </source>
</evidence>
<dbReference type="Proteomes" id="UP001221898">
    <property type="component" value="Unassembled WGS sequence"/>
</dbReference>
<proteinExistence type="predicted"/>
<evidence type="ECO:0000313" key="2">
    <source>
        <dbReference type="EMBL" id="KAJ8406575.1"/>
    </source>
</evidence>
<accession>A0AAD7WRQ3</accession>
<evidence type="ECO:0000313" key="3">
    <source>
        <dbReference type="Proteomes" id="UP001221898"/>
    </source>
</evidence>
<reference evidence="2" key="1">
    <citation type="journal article" date="2023" name="Science">
        <title>Genome structures resolve the early diversification of teleost fishes.</title>
        <authorList>
            <person name="Parey E."/>
            <person name="Louis A."/>
            <person name="Montfort J."/>
            <person name="Bouchez O."/>
            <person name="Roques C."/>
            <person name="Iampietro C."/>
            <person name="Lluch J."/>
            <person name="Castinel A."/>
            <person name="Donnadieu C."/>
            <person name="Desvignes T."/>
            <person name="Floi Bucao C."/>
            <person name="Jouanno E."/>
            <person name="Wen M."/>
            <person name="Mejri S."/>
            <person name="Dirks R."/>
            <person name="Jansen H."/>
            <person name="Henkel C."/>
            <person name="Chen W.J."/>
            <person name="Zahm M."/>
            <person name="Cabau C."/>
            <person name="Klopp C."/>
            <person name="Thompson A.W."/>
            <person name="Robinson-Rechavi M."/>
            <person name="Braasch I."/>
            <person name="Lecointre G."/>
            <person name="Bobe J."/>
            <person name="Postlethwait J.H."/>
            <person name="Berthelot C."/>
            <person name="Roest Crollius H."/>
            <person name="Guiguen Y."/>
        </authorList>
    </citation>
    <scope>NUCLEOTIDE SEQUENCE</scope>
    <source>
        <strain evidence="2">NC1722</strain>
    </source>
</reference>
<dbReference type="AlphaFoldDB" id="A0AAD7WRQ3"/>
<feature type="compositionally biased region" description="Basic residues" evidence="1">
    <location>
        <begin position="13"/>
        <end position="23"/>
    </location>
</feature>
<dbReference type="EMBL" id="JAINUG010000043">
    <property type="protein sequence ID" value="KAJ8406575.1"/>
    <property type="molecule type" value="Genomic_DNA"/>
</dbReference>